<dbReference type="EMBL" id="CP034563">
    <property type="protein sequence ID" value="AZQ65319.1"/>
    <property type="molecule type" value="Genomic_DNA"/>
</dbReference>
<dbReference type="Gene3D" id="3.40.50.150">
    <property type="entry name" value="Vaccinia Virus protein VP39"/>
    <property type="match status" value="1"/>
</dbReference>
<dbReference type="KEGG" id="fll:EI427_24190"/>
<dbReference type="AlphaFoldDB" id="A0A3S9PB03"/>
<evidence type="ECO:0000259" key="1">
    <source>
        <dbReference type="Pfam" id="PF13649"/>
    </source>
</evidence>
<gene>
    <name evidence="2" type="ORF">EI427_24190</name>
</gene>
<dbReference type="GO" id="GO:0008168">
    <property type="term" value="F:methyltransferase activity"/>
    <property type="evidence" value="ECO:0007669"/>
    <property type="project" value="UniProtKB-KW"/>
</dbReference>
<organism evidence="2 3">
    <name type="scientific">Flammeovirga pectinis</name>
    <dbReference type="NCBI Taxonomy" id="2494373"/>
    <lineage>
        <taxon>Bacteria</taxon>
        <taxon>Pseudomonadati</taxon>
        <taxon>Bacteroidota</taxon>
        <taxon>Cytophagia</taxon>
        <taxon>Cytophagales</taxon>
        <taxon>Flammeovirgaceae</taxon>
        <taxon>Flammeovirga</taxon>
    </lineage>
</organism>
<dbReference type="InterPro" id="IPR041698">
    <property type="entry name" value="Methyltransf_25"/>
</dbReference>
<accession>A0A3S9PB03</accession>
<dbReference type="InterPro" id="IPR029063">
    <property type="entry name" value="SAM-dependent_MTases_sf"/>
</dbReference>
<keyword evidence="2" id="KW-0808">Transferase</keyword>
<dbReference type="OrthoDB" id="9800454at2"/>
<dbReference type="CDD" id="cd02440">
    <property type="entry name" value="AdoMet_MTases"/>
    <property type="match status" value="1"/>
</dbReference>
<dbReference type="Pfam" id="PF13649">
    <property type="entry name" value="Methyltransf_25"/>
    <property type="match status" value="1"/>
</dbReference>
<dbReference type="SUPFAM" id="SSF53335">
    <property type="entry name" value="S-adenosyl-L-methionine-dependent methyltransferases"/>
    <property type="match status" value="1"/>
</dbReference>
<name>A0A3S9PB03_9BACT</name>
<dbReference type="Proteomes" id="UP000267268">
    <property type="component" value="Chromosome 2"/>
</dbReference>
<dbReference type="RefSeq" id="WP_126619921.1">
    <property type="nucleotide sequence ID" value="NZ_CP034563.1"/>
</dbReference>
<keyword evidence="2" id="KW-0489">Methyltransferase</keyword>
<proteinExistence type="predicted"/>
<feature type="domain" description="Methyltransferase" evidence="1">
    <location>
        <begin position="60"/>
        <end position="151"/>
    </location>
</feature>
<dbReference type="GO" id="GO:0032259">
    <property type="term" value="P:methylation"/>
    <property type="evidence" value="ECO:0007669"/>
    <property type="project" value="UniProtKB-KW"/>
</dbReference>
<sequence>MDLGQRSNQLELLDKDDIPASDLYKNLNELHTINSLLGGYEVVLKGLSKLLKDDSRVYRILDIGSGGGDTLKEIYKRFGSKYKLELIGVDLKTECIDYARKNVEGLPIKFIRSDYRDIINGGDQFDIIITNLFCHHLVDKDLIFLFSWMKRNAAVGCVINDLHRHSLAYYSIKWLTTFFSKSYLVKNDACLSVARGFSLKEIEYYLEAAMVRSYSIEWKWAFRWLIIIENE</sequence>
<evidence type="ECO:0000313" key="2">
    <source>
        <dbReference type="EMBL" id="AZQ65319.1"/>
    </source>
</evidence>
<reference evidence="2 3" key="1">
    <citation type="submission" date="2018-12" db="EMBL/GenBank/DDBJ databases">
        <title>Flammeovirga pectinis sp. nov., isolated from the gut of the Korean scallop, Patinopecten yessoensis.</title>
        <authorList>
            <person name="Bae J.-W."/>
            <person name="Jeong Y.-S."/>
            <person name="Kang W."/>
        </authorList>
    </citation>
    <scope>NUCLEOTIDE SEQUENCE [LARGE SCALE GENOMIC DNA]</scope>
    <source>
        <strain evidence="2 3">L12M1</strain>
    </source>
</reference>
<keyword evidence="3" id="KW-1185">Reference proteome</keyword>
<protein>
    <submittedName>
        <fullName evidence="2">Methyltransferase domain-containing protein</fullName>
    </submittedName>
</protein>
<evidence type="ECO:0000313" key="3">
    <source>
        <dbReference type="Proteomes" id="UP000267268"/>
    </source>
</evidence>